<evidence type="ECO:0000313" key="8">
    <source>
        <dbReference type="Proteomes" id="UP000249061"/>
    </source>
</evidence>
<proteinExistence type="predicted"/>
<name>A0A2W5UXR1_9BACT</name>
<organism evidence="7 8">
    <name type="scientific">Archangium gephyra</name>
    <dbReference type="NCBI Taxonomy" id="48"/>
    <lineage>
        <taxon>Bacteria</taxon>
        <taxon>Pseudomonadati</taxon>
        <taxon>Myxococcota</taxon>
        <taxon>Myxococcia</taxon>
        <taxon>Myxococcales</taxon>
        <taxon>Cystobacterineae</taxon>
        <taxon>Archangiaceae</taxon>
        <taxon>Archangium</taxon>
    </lineage>
</organism>
<keyword evidence="2 5" id="KW-0812">Transmembrane</keyword>
<comment type="subcellular location">
    <subcellularLocation>
        <location evidence="1">Membrane</location>
        <topology evidence="1">Multi-pass membrane protein</topology>
    </subcellularLocation>
</comment>
<dbReference type="InterPro" id="IPR010432">
    <property type="entry name" value="RDD"/>
</dbReference>
<keyword evidence="3 5" id="KW-1133">Transmembrane helix</keyword>
<feature type="transmembrane region" description="Helical" evidence="5">
    <location>
        <begin position="26"/>
        <end position="51"/>
    </location>
</feature>
<dbReference type="GO" id="GO:0016020">
    <property type="term" value="C:membrane"/>
    <property type="evidence" value="ECO:0007669"/>
    <property type="project" value="UniProtKB-SubCell"/>
</dbReference>
<sequence>MSDSLNIATAERVAVELPVAGLGSRAMAWLVDAMIMWVVALVAYFSVTFFVADPLNAVMTLAAGLRVGAIVTVLLLLWAYWTVFELRWNGQTPGKRLLRIRVVKADGSPVTPFASAVRNLMRLVDFLPTCYPVGTAVMLVDSKHRRLGDLLAGTLLVRDEQIDLSRYEQVRNVSLDVDVVEIASSWLVRYAQLEPAHRDRLGRLIAERLQVATDGAPDEVRERIRARLAAK</sequence>
<dbReference type="PANTHER" id="PTHR38480">
    <property type="entry name" value="SLR0254 PROTEIN"/>
    <property type="match status" value="1"/>
</dbReference>
<evidence type="ECO:0000259" key="6">
    <source>
        <dbReference type="Pfam" id="PF06271"/>
    </source>
</evidence>
<evidence type="ECO:0000256" key="1">
    <source>
        <dbReference type="ARBA" id="ARBA00004141"/>
    </source>
</evidence>
<reference evidence="7 8" key="1">
    <citation type="submission" date="2017-08" db="EMBL/GenBank/DDBJ databases">
        <title>Infants hospitalized years apart are colonized by the same room-sourced microbial strains.</title>
        <authorList>
            <person name="Brooks B."/>
            <person name="Olm M.R."/>
            <person name="Firek B.A."/>
            <person name="Baker R."/>
            <person name="Thomas B.C."/>
            <person name="Morowitz M.J."/>
            <person name="Banfield J.F."/>
        </authorList>
    </citation>
    <scope>NUCLEOTIDE SEQUENCE [LARGE SCALE GENOMIC DNA]</scope>
    <source>
        <strain evidence="7">S2_003_000_R2_14</strain>
    </source>
</reference>
<dbReference type="PANTHER" id="PTHR38480:SF1">
    <property type="entry name" value="SLR0254 PROTEIN"/>
    <property type="match status" value="1"/>
</dbReference>
<dbReference type="AlphaFoldDB" id="A0A2W5UXR1"/>
<feature type="transmembrane region" description="Helical" evidence="5">
    <location>
        <begin position="63"/>
        <end position="81"/>
    </location>
</feature>
<keyword evidence="4 5" id="KW-0472">Membrane</keyword>
<accession>A0A2W5UXR1</accession>
<comment type="caution">
    <text evidence="7">The sequence shown here is derived from an EMBL/GenBank/DDBJ whole genome shotgun (WGS) entry which is preliminary data.</text>
</comment>
<evidence type="ECO:0000256" key="3">
    <source>
        <dbReference type="ARBA" id="ARBA00022989"/>
    </source>
</evidence>
<evidence type="ECO:0000256" key="4">
    <source>
        <dbReference type="ARBA" id="ARBA00023136"/>
    </source>
</evidence>
<evidence type="ECO:0000256" key="2">
    <source>
        <dbReference type="ARBA" id="ARBA00022692"/>
    </source>
</evidence>
<dbReference type="EMBL" id="QFQP01000008">
    <property type="protein sequence ID" value="PZR13988.1"/>
    <property type="molecule type" value="Genomic_DNA"/>
</dbReference>
<feature type="domain" description="RDD" evidence="6">
    <location>
        <begin position="19"/>
        <end position="153"/>
    </location>
</feature>
<dbReference type="Pfam" id="PF06271">
    <property type="entry name" value="RDD"/>
    <property type="match status" value="1"/>
</dbReference>
<gene>
    <name evidence="7" type="ORF">DI536_11750</name>
</gene>
<protein>
    <submittedName>
        <fullName evidence="7">RDD family protein</fullName>
    </submittedName>
</protein>
<evidence type="ECO:0000256" key="5">
    <source>
        <dbReference type="SAM" id="Phobius"/>
    </source>
</evidence>
<evidence type="ECO:0000313" key="7">
    <source>
        <dbReference type="EMBL" id="PZR13988.1"/>
    </source>
</evidence>
<dbReference type="Proteomes" id="UP000249061">
    <property type="component" value="Unassembled WGS sequence"/>
</dbReference>